<proteinExistence type="predicted"/>
<evidence type="ECO:0000259" key="2">
    <source>
        <dbReference type="Pfam" id="PF13476"/>
    </source>
</evidence>
<name>A0ABT5LBB2_9GAMM</name>
<dbReference type="InterPro" id="IPR027417">
    <property type="entry name" value="P-loop_NTPase"/>
</dbReference>
<evidence type="ECO:0000313" key="3">
    <source>
        <dbReference type="EMBL" id="MDC9588366.1"/>
    </source>
</evidence>
<dbReference type="SUPFAM" id="SSF52540">
    <property type="entry name" value="P-loop containing nucleoside triphosphate hydrolases"/>
    <property type="match status" value="1"/>
</dbReference>
<evidence type="ECO:0000256" key="1">
    <source>
        <dbReference type="SAM" id="Coils"/>
    </source>
</evidence>
<dbReference type="Gene3D" id="3.40.50.300">
    <property type="entry name" value="P-loop containing nucleotide triphosphate hydrolases"/>
    <property type="match status" value="1"/>
</dbReference>
<dbReference type="EMBL" id="JAQRFI010000005">
    <property type="protein sequence ID" value="MDC9588366.1"/>
    <property type="molecule type" value="Genomic_DNA"/>
</dbReference>
<organism evidence="3 4">
    <name type="scientific">Xenorhabdus yunnanensis</name>
    <dbReference type="NCBI Taxonomy" id="3025878"/>
    <lineage>
        <taxon>Bacteria</taxon>
        <taxon>Pseudomonadati</taxon>
        <taxon>Pseudomonadota</taxon>
        <taxon>Gammaproteobacteria</taxon>
        <taxon>Enterobacterales</taxon>
        <taxon>Morganellaceae</taxon>
        <taxon>Xenorhabdus</taxon>
    </lineage>
</organism>
<dbReference type="Proteomes" id="UP001217178">
    <property type="component" value="Unassembled WGS sequence"/>
</dbReference>
<dbReference type="RefSeq" id="WP_273553740.1">
    <property type="nucleotide sequence ID" value="NZ_JAQRFI010000005.1"/>
</dbReference>
<feature type="domain" description="Rad50/SbcC-type AAA" evidence="2">
    <location>
        <begin position="15"/>
        <end position="281"/>
    </location>
</feature>
<keyword evidence="4" id="KW-1185">Reference proteome</keyword>
<sequence>MLRIRKILLRGSGVQDAYVDFDSGANILAGESETGKSYLISCLDYILGAEKLKKKPKEAISYTHLFVEFENSKNEVLTLTRALDGGKLVAHYFPIRGIDGKGETIAPVRKGKSQRPDVTSILFPFAGIKEAKLRKNARGATQRLSIRTLAPLFLVDEVSIIDEYSPVTGRTSFDDTARKRMFSYILTGIDDAGIVTEEKTEIIKARLQAKLEVVQEMLQPLEERFGASSESLQSDPEYDDELDDMIARLTEEVEKATANISRLHEEMQVATALTLKAESQLLGVTEIQLRYSLLEERYHSDLRRLDFLTEGAHYFESLQEVPCSLCGQNITLHHYHSERTQMLMNSDEIRRSATAEAAKIHAYLADLQKAIGSLDQRKVELEQEKNNAQTELTILQGNLTRNLTPLLTHTAEHLEKKLEYRAERDAEYTDFQRWGELHKLQRDLQKSLTESNQTKLEWGGLSSQSLTDLCREIEAILTEWKWSSKPRVSFDEKEYDIVVDGQPRQSHGKGVRAILYSAFIIGLLKYCVNNGRPHPGIVVIDSPLTSYKKKEAAKVSGSDEPISAGVEAGFWHSLAQLPDTIQVIVIENKEPPASIITEVHYEWFAGEYAEAEERAALIPVPGENSAIS</sequence>
<feature type="coiled-coil region" evidence="1">
    <location>
        <begin position="364"/>
        <end position="398"/>
    </location>
</feature>
<reference evidence="3 4" key="1">
    <citation type="submission" date="2023-02" db="EMBL/GenBank/DDBJ databases">
        <title>Entomopathogenic bacteria.</title>
        <authorList>
            <person name="Machado R.A."/>
        </authorList>
    </citation>
    <scope>NUCLEOTIDE SEQUENCE [LARGE SCALE GENOMIC DNA]</scope>
    <source>
        <strain evidence="3 4">XENO-10</strain>
    </source>
</reference>
<dbReference type="InterPro" id="IPR038729">
    <property type="entry name" value="Rad50/SbcC_AAA"/>
</dbReference>
<keyword evidence="1" id="KW-0175">Coiled coil</keyword>
<evidence type="ECO:0000313" key="4">
    <source>
        <dbReference type="Proteomes" id="UP001217178"/>
    </source>
</evidence>
<accession>A0ABT5LBB2</accession>
<protein>
    <recommendedName>
        <fullName evidence="2">Rad50/SbcC-type AAA domain-containing protein</fullName>
    </recommendedName>
</protein>
<feature type="coiled-coil region" evidence="1">
    <location>
        <begin position="204"/>
        <end position="273"/>
    </location>
</feature>
<gene>
    <name evidence="3" type="ORF">PSI23_03305</name>
</gene>
<comment type="caution">
    <text evidence="3">The sequence shown here is derived from an EMBL/GenBank/DDBJ whole genome shotgun (WGS) entry which is preliminary data.</text>
</comment>
<dbReference type="Pfam" id="PF13476">
    <property type="entry name" value="AAA_23"/>
    <property type="match status" value="1"/>
</dbReference>